<dbReference type="GO" id="GO:0006310">
    <property type="term" value="P:DNA recombination"/>
    <property type="evidence" value="ECO:0007669"/>
    <property type="project" value="UniProtKB-KW"/>
</dbReference>
<dbReference type="PANTHER" id="PTHR30349">
    <property type="entry name" value="PHAGE INTEGRASE-RELATED"/>
    <property type="match status" value="1"/>
</dbReference>
<dbReference type="GO" id="GO:0003677">
    <property type="term" value="F:DNA binding"/>
    <property type="evidence" value="ECO:0007669"/>
    <property type="project" value="InterPro"/>
</dbReference>
<evidence type="ECO:0000313" key="5">
    <source>
        <dbReference type="Proteomes" id="UP000324853"/>
    </source>
</evidence>
<protein>
    <submittedName>
        <fullName evidence="4">Site-specific integrase</fullName>
    </submittedName>
</protein>
<dbReference type="CDD" id="cd00397">
    <property type="entry name" value="DNA_BRE_C"/>
    <property type="match status" value="1"/>
</dbReference>
<dbReference type="AlphaFoldDB" id="A0A5S4WY31"/>
<dbReference type="InterPro" id="IPR013762">
    <property type="entry name" value="Integrase-like_cat_sf"/>
</dbReference>
<evidence type="ECO:0000256" key="1">
    <source>
        <dbReference type="ARBA" id="ARBA00022908"/>
    </source>
</evidence>
<dbReference type="SUPFAM" id="SSF56349">
    <property type="entry name" value="DNA breaking-rejoining enzymes"/>
    <property type="match status" value="1"/>
</dbReference>
<dbReference type="EMBL" id="VSSR01000013">
    <property type="protein sequence ID" value="TYL86298.1"/>
    <property type="molecule type" value="Genomic_DNA"/>
</dbReference>
<dbReference type="Pfam" id="PF00589">
    <property type="entry name" value="Phage_integrase"/>
    <property type="match status" value="1"/>
</dbReference>
<sequence length="238" mass="27206">MTRNLKNDEPPSRKARQIRLKMLATKLAILFQGKTRGANSMRSSPPAELSLFSSSGVRKYLTKAERERFLHATETLDPMRRLFCAVLLWSGGRVSEVLAITPQAVDIDSCDIALLTLKRRNKFVVRQIPLPPSVMHALDEHLHLRSRQEDPRQTHRRLWPWSRTTAWRIIKKVMRDAGVTTLAASPKGLRHSFGVTAFQAKVPPHLVQRWLGHASLRTTSIYGNVLGEEEREFAARMW</sequence>
<dbReference type="PROSITE" id="PS51898">
    <property type="entry name" value="TYR_RECOMBINASE"/>
    <property type="match status" value="1"/>
</dbReference>
<accession>A0A5S4WY31</accession>
<dbReference type="InterPro" id="IPR002104">
    <property type="entry name" value="Integrase_catalytic"/>
</dbReference>
<comment type="caution">
    <text evidence="4">The sequence shown here is derived from an EMBL/GenBank/DDBJ whole genome shotgun (WGS) entry which is preliminary data.</text>
</comment>
<keyword evidence="5" id="KW-1185">Reference proteome</keyword>
<dbReference type="Gene3D" id="1.10.443.10">
    <property type="entry name" value="Intergrase catalytic core"/>
    <property type="match status" value="1"/>
</dbReference>
<dbReference type="InterPro" id="IPR011010">
    <property type="entry name" value="DNA_brk_join_enz"/>
</dbReference>
<reference evidence="4 5" key="1">
    <citation type="submission" date="2019-08" db="EMBL/GenBank/DDBJ databases">
        <title>Bradyrhizobium hipponensis sp. nov., a rhizobium isolated from a Lupinus angustifolius root nodule in Tunisia.</title>
        <authorList>
            <person name="Off K."/>
            <person name="Rejili M."/>
            <person name="Mars M."/>
            <person name="Brachmann A."/>
            <person name="Marin M."/>
        </authorList>
    </citation>
    <scope>NUCLEOTIDE SEQUENCE [LARGE SCALE GENOMIC DNA]</scope>
    <source>
        <strain evidence="4 5">CTAW11</strain>
    </source>
</reference>
<dbReference type="OrthoDB" id="9801717at2"/>
<evidence type="ECO:0000313" key="4">
    <source>
        <dbReference type="EMBL" id="TYL86298.1"/>
    </source>
</evidence>
<proteinExistence type="predicted"/>
<dbReference type="GO" id="GO:0015074">
    <property type="term" value="P:DNA integration"/>
    <property type="evidence" value="ECO:0007669"/>
    <property type="project" value="UniProtKB-KW"/>
</dbReference>
<dbReference type="InterPro" id="IPR050090">
    <property type="entry name" value="Tyrosine_recombinase_XerCD"/>
</dbReference>
<name>A0A5S4WY31_9BRAD</name>
<dbReference type="Proteomes" id="UP000324853">
    <property type="component" value="Unassembled WGS sequence"/>
</dbReference>
<evidence type="ECO:0000256" key="2">
    <source>
        <dbReference type="ARBA" id="ARBA00023172"/>
    </source>
</evidence>
<feature type="domain" description="Tyr recombinase" evidence="3">
    <location>
        <begin position="56"/>
        <end position="235"/>
    </location>
</feature>
<gene>
    <name evidence="4" type="ORF">FXB38_07400</name>
</gene>
<dbReference type="PANTHER" id="PTHR30349:SF64">
    <property type="entry name" value="PROPHAGE INTEGRASE INTD-RELATED"/>
    <property type="match status" value="1"/>
</dbReference>
<keyword evidence="1" id="KW-0229">DNA integration</keyword>
<evidence type="ECO:0000259" key="3">
    <source>
        <dbReference type="PROSITE" id="PS51898"/>
    </source>
</evidence>
<keyword evidence="2" id="KW-0233">DNA recombination</keyword>
<organism evidence="4 5">
    <name type="scientific">Bradyrhizobium cytisi</name>
    <dbReference type="NCBI Taxonomy" id="515489"/>
    <lineage>
        <taxon>Bacteria</taxon>
        <taxon>Pseudomonadati</taxon>
        <taxon>Pseudomonadota</taxon>
        <taxon>Alphaproteobacteria</taxon>
        <taxon>Hyphomicrobiales</taxon>
        <taxon>Nitrobacteraceae</taxon>
        <taxon>Bradyrhizobium</taxon>
    </lineage>
</organism>